<gene>
    <name evidence="1" type="ORF">BaRGS_00034662</name>
</gene>
<evidence type="ECO:0000313" key="2">
    <source>
        <dbReference type="Proteomes" id="UP001519460"/>
    </source>
</evidence>
<accession>A0ABD0JH00</accession>
<dbReference type="AlphaFoldDB" id="A0ABD0JH00"/>
<sequence>MDMEYCTKPIHALQKLQKKERVGKGSERFAKAEQIKACKICVTGKYTYSGGQQRYALDQTSLKNYAACGGHNQTFPNDAFLKSAWEQTHQKVQCTPALKPTCSDVQNYA</sequence>
<dbReference type="Proteomes" id="UP001519460">
    <property type="component" value="Unassembled WGS sequence"/>
</dbReference>
<proteinExistence type="predicted"/>
<dbReference type="EMBL" id="JACVVK020000447">
    <property type="protein sequence ID" value="KAK7474133.1"/>
    <property type="molecule type" value="Genomic_DNA"/>
</dbReference>
<name>A0ABD0JH00_9CAEN</name>
<keyword evidence="2" id="KW-1185">Reference proteome</keyword>
<protein>
    <submittedName>
        <fullName evidence="1">Uncharacterized protein</fullName>
    </submittedName>
</protein>
<evidence type="ECO:0000313" key="1">
    <source>
        <dbReference type="EMBL" id="KAK7474133.1"/>
    </source>
</evidence>
<reference evidence="1 2" key="1">
    <citation type="journal article" date="2023" name="Sci. Data">
        <title>Genome assembly of the Korean intertidal mud-creeper Batillaria attramentaria.</title>
        <authorList>
            <person name="Patra A.K."/>
            <person name="Ho P.T."/>
            <person name="Jun S."/>
            <person name="Lee S.J."/>
            <person name="Kim Y."/>
            <person name="Won Y.J."/>
        </authorList>
    </citation>
    <scope>NUCLEOTIDE SEQUENCE [LARGE SCALE GENOMIC DNA]</scope>
    <source>
        <strain evidence="1">Wonlab-2016</strain>
    </source>
</reference>
<comment type="caution">
    <text evidence="1">The sequence shown here is derived from an EMBL/GenBank/DDBJ whole genome shotgun (WGS) entry which is preliminary data.</text>
</comment>
<organism evidence="1 2">
    <name type="scientific">Batillaria attramentaria</name>
    <dbReference type="NCBI Taxonomy" id="370345"/>
    <lineage>
        <taxon>Eukaryota</taxon>
        <taxon>Metazoa</taxon>
        <taxon>Spiralia</taxon>
        <taxon>Lophotrochozoa</taxon>
        <taxon>Mollusca</taxon>
        <taxon>Gastropoda</taxon>
        <taxon>Caenogastropoda</taxon>
        <taxon>Sorbeoconcha</taxon>
        <taxon>Cerithioidea</taxon>
        <taxon>Batillariidae</taxon>
        <taxon>Batillaria</taxon>
    </lineage>
</organism>